<sequence length="228" mass="24736">MAQVGPTTQPSRRLLLLWAHRAPTSPLLPFAALPPPPATLSPSAAEVNRHLTLLTPATAPNRLHQPIGERSRRRNSLLHAAAAVSPLTFSSETAISNRPPPPINSRRDRPPLLTLSELEAFPLSLLSSPADAAIATTTTTSFAAEEKLFYLPFRPTSPLSRPATDFPGCASPGNTLGRRRRGRSAIGAPAPLLSLSLSLYAITREEGEEEDDGRKKKKRKRKRKTDRA</sequence>
<evidence type="ECO:0000313" key="3">
    <source>
        <dbReference type="Proteomes" id="UP000026960"/>
    </source>
</evidence>
<proteinExistence type="predicted"/>
<keyword evidence="3" id="KW-1185">Reference proteome</keyword>
<evidence type="ECO:0000313" key="2">
    <source>
        <dbReference type="EnsemblPlants" id="OBART07G09330.1"/>
    </source>
</evidence>
<protein>
    <submittedName>
        <fullName evidence="2">Uncharacterized protein</fullName>
    </submittedName>
</protein>
<organism evidence="2">
    <name type="scientific">Oryza barthii</name>
    <dbReference type="NCBI Taxonomy" id="65489"/>
    <lineage>
        <taxon>Eukaryota</taxon>
        <taxon>Viridiplantae</taxon>
        <taxon>Streptophyta</taxon>
        <taxon>Embryophyta</taxon>
        <taxon>Tracheophyta</taxon>
        <taxon>Spermatophyta</taxon>
        <taxon>Magnoliopsida</taxon>
        <taxon>Liliopsida</taxon>
        <taxon>Poales</taxon>
        <taxon>Poaceae</taxon>
        <taxon>BOP clade</taxon>
        <taxon>Oryzoideae</taxon>
        <taxon>Oryzeae</taxon>
        <taxon>Oryzinae</taxon>
        <taxon>Oryza</taxon>
    </lineage>
</organism>
<dbReference type="AlphaFoldDB" id="A0A0D3GPB6"/>
<accession>A0A0D3GPB6</accession>
<reference evidence="2" key="2">
    <citation type="submission" date="2015-03" db="UniProtKB">
        <authorList>
            <consortium name="EnsemblPlants"/>
        </authorList>
    </citation>
    <scope>IDENTIFICATION</scope>
</reference>
<dbReference type="EnsemblPlants" id="OBART07G09330.1">
    <property type="protein sequence ID" value="OBART07G09330.1"/>
    <property type="gene ID" value="OBART07G09330"/>
</dbReference>
<dbReference type="Proteomes" id="UP000026960">
    <property type="component" value="Chromosome 7"/>
</dbReference>
<feature type="region of interest" description="Disordered" evidence="1">
    <location>
        <begin position="204"/>
        <end position="228"/>
    </location>
</feature>
<reference evidence="2" key="1">
    <citation type="journal article" date="2009" name="Rice">
        <title>De Novo Next Generation Sequencing of Plant Genomes.</title>
        <authorList>
            <person name="Rounsley S."/>
            <person name="Marri P.R."/>
            <person name="Yu Y."/>
            <person name="He R."/>
            <person name="Sisneros N."/>
            <person name="Goicoechea J.L."/>
            <person name="Lee S.J."/>
            <person name="Angelova A."/>
            <person name="Kudrna D."/>
            <person name="Luo M."/>
            <person name="Affourtit J."/>
            <person name="Desany B."/>
            <person name="Knight J."/>
            <person name="Niazi F."/>
            <person name="Egholm M."/>
            <person name="Wing R.A."/>
        </authorList>
    </citation>
    <scope>NUCLEOTIDE SEQUENCE [LARGE SCALE GENOMIC DNA]</scope>
    <source>
        <strain evidence="2">cv. IRGC 105608</strain>
    </source>
</reference>
<name>A0A0D3GPB6_9ORYZ</name>
<dbReference type="PaxDb" id="65489-OBART07G09330.1"/>
<feature type="compositionally biased region" description="Basic residues" evidence="1">
    <location>
        <begin position="215"/>
        <end position="228"/>
    </location>
</feature>
<evidence type="ECO:0000256" key="1">
    <source>
        <dbReference type="SAM" id="MobiDB-lite"/>
    </source>
</evidence>
<dbReference type="Gramene" id="OBART07G09330.1">
    <property type="protein sequence ID" value="OBART07G09330.1"/>
    <property type="gene ID" value="OBART07G09330"/>
</dbReference>
<dbReference type="HOGENOM" id="CLU_1216379_0_0_1"/>
<feature type="region of interest" description="Disordered" evidence="1">
    <location>
        <begin position="160"/>
        <end position="187"/>
    </location>
</feature>